<proteinExistence type="predicted"/>
<organism evidence="1 2">
    <name type="scientific">Flagellimonas flava</name>
    <dbReference type="NCBI Taxonomy" id="570519"/>
    <lineage>
        <taxon>Bacteria</taxon>
        <taxon>Pseudomonadati</taxon>
        <taxon>Bacteroidota</taxon>
        <taxon>Flavobacteriia</taxon>
        <taxon>Flavobacteriales</taxon>
        <taxon>Flavobacteriaceae</taxon>
        <taxon>Flagellimonas</taxon>
    </lineage>
</organism>
<name>A0A1M5I6R2_9FLAO</name>
<dbReference type="AlphaFoldDB" id="A0A1M5I6R2"/>
<dbReference type="Proteomes" id="UP000184532">
    <property type="component" value="Unassembled WGS sequence"/>
</dbReference>
<accession>A0A1M5I6R2</accession>
<evidence type="ECO:0008006" key="3">
    <source>
        <dbReference type="Google" id="ProtNLM"/>
    </source>
</evidence>
<protein>
    <recommendedName>
        <fullName evidence="3">Lipocalin-like domain-containing protein</fullName>
    </recommendedName>
</protein>
<keyword evidence="2" id="KW-1185">Reference proteome</keyword>
<dbReference type="EMBL" id="FQWL01000001">
    <property type="protein sequence ID" value="SHG23463.1"/>
    <property type="molecule type" value="Genomic_DNA"/>
</dbReference>
<reference evidence="2" key="1">
    <citation type="submission" date="2016-11" db="EMBL/GenBank/DDBJ databases">
        <authorList>
            <person name="Varghese N."/>
            <person name="Submissions S."/>
        </authorList>
    </citation>
    <scope>NUCLEOTIDE SEQUENCE [LARGE SCALE GENOMIC DNA]</scope>
    <source>
        <strain evidence="2">DSM 22638</strain>
    </source>
</reference>
<evidence type="ECO:0000313" key="2">
    <source>
        <dbReference type="Proteomes" id="UP000184532"/>
    </source>
</evidence>
<gene>
    <name evidence="1" type="ORF">SAMN04488116_0448</name>
</gene>
<sequence length="160" mass="16981">MSAPSIIAIVIIMISCKKDDGPTPIDPIVGTWKLTGASVNGVSKLGNIYSFAPCAADDQFAMAVGAASDETGNLSVNLGDVDCYEPSKENQVVEGGSWGYKENKNKLTITLPQGTGFPIPVLEIGNIQFPNDDTLTGTLYALDLNIFAEAEDLDIILTRQ</sequence>
<evidence type="ECO:0000313" key="1">
    <source>
        <dbReference type="EMBL" id="SHG23463.1"/>
    </source>
</evidence>
<dbReference type="STRING" id="570519.SAMN04488116_0448"/>